<dbReference type="GO" id="GO:0006154">
    <property type="term" value="P:adenosine catabolic process"/>
    <property type="evidence" value="ECO:0007669"/>
    <property type="project" value="TreeGrafter"/>
</dbReference>
<dbReference type="SUPFAM" id="SSF51556">
    <property type="entry name" value="Metallo-dependent hydrolases"/>
    <property type="match status" value="1"/>
</dbReference>
<dbReference type="GO" id="GO:0004000">
    <property type="term" value="F:adenosine deaminase activity"/>
    <property type="evidence" value="ECO:0007669"/>
    <property type="project" value="TreeGrafter"/>
</dbReference>
<organism evidence="1 2">
    <name type="scientific">Clostridium neonatale</name>
    <dbReference type="NCBI Taxonomy" id="137838"/>
    <lineage>
        <taxon>Bacteria</taxon>
        <taxon>Bacillati</taxon>
        <taxon>Bacillota</taxon>
        <taxon>Clostridia</taxon>
        <taxon>Eubacteriales</taxon>
        <taxon>Clostridiaceae</taxon>
        <taxon>Clostridium</taxon>
    </lineage>
</organism>
<dbReference type="EMBL" id="CAMTCP010000270">
    <property type="protein sequence ID" value="CAI3674482.1"/>
    <property type="molecule type" value="Genomic_DNA"/>
</dbReference>
<dbReference type="Proteomes" id="UP001189143">
    <property type="component" value="Unassembled WGS sequence"/>
</dbReference>
<dbReference type="AlphaFoldDB" id="A0AAD1YIZ1"/>
<dbReference type="GO" id="GO:0043103">
    <property type="term" value="P:hypoxanthine salvage"/>
    <property type="evidence" value="ECO:0007669"/>
    <property type="project" value="TreeGrafter"/>
</dbReference>
<name>A0AAD1YIZ1_9CLOT</name>
<evidence type="ECO:0008006" key="3">
    <source>
        <dbReference type="Google" id="ProtNLM"/>
    </source>
</evidence>
<proteinExistence type="predicted"/>
<protein>
    <recommendedName>
        <fullName evidence="3">Adenosine deaminase</fullName>
    </recommendedName>
</protein>
<gene>
    <name evidence="1" type="ORF">CNEO2_60093</name>
</gene>
<dbReference type="PANTHER" id="PTHR11409">
    <property type="entry name" value="ADENOSINE DEAMINASE"/>
    <property type="match status" value="1"/>
</dbReference>
<reference evidence="1" key="1">
    <citation type="submission" date="2022-10" db="EMBL/GenBank/DDBJ databases">
        <authorList>
            <person name="Aires J."/>
            <person name="Mesa V."/>
        </authorList>
    </citation>
    <scope>NUCLEOTIDE SEQUENCE</scope>
    <source>
        <strain evidence="1">Clostridium neonatale JD116</strain>
    </source>
</reference>
<evidence type="ECO:0000313" key="1">
    <source>
        <dbReference type="EMBL" id="CAI3674482.1"/>
    </source>
</evidence>
<dbReference type="InterPro" id="IPR006330">
    <property type="entry name" value="Ado/ade_deaminase"/>
</dbReference>
<comment type="caution">
    <text evidence="1">The sequence shown here is derived from an EMBL/GenBank/DDBJ whole genome shotgun (WGS) entry which is preliminary data.</text>
</comment>
<dbReference type="GO" id="GO:0005829">
    <property type="term" value="C:cytosol"/>
    <property type="evidence" value="ECO:0007669"/>
    <property type="project" value="TreeGrafter"/>
</dbReference>
<sequence>MGILKISKDILYSIKVERGDEREESVFKEAYVKDEKELNSIIHQNIVINKSNKLRATYHVGEDFLDCADGLRAIDEAIYYLDLTHGDRLGHAIVLGIDIFEWYRKKNNKVHLTKHDILDNIAWLIMKLREYNIEGTSETVEKLTSLYNKYYTEIYVAMDSEDYATNSTVIPVDNYMEAWKLRGDNPEVYMNGDIESYGMRYWDRCDRREREKLEISKTVIELYRRYHYDNRVKHIGYKKEVFKVEMYMINAINQVQKCMQDELSMKGIAIECNPSSNVLISNFARYDKHPIINMYNLGLTIDEDKAAQHTQMFVSINTDDQGVFDTLIENEFALMGIALEKAKDENGKPLYNQAMIYDWLDRIRKMGIEQSFKFIN</sequence>
<accession>A0AAD1YIZ1</accession>
<dbReference type="Gene3D" id="3.20.20.140">
    <property type="entry name" value="Metal-dependent hydrolases"/>
    <property type="match status" value="2"/>
</dbReference>
<dbReference type="RefSeq" id="WP_317049906.1">
    <property type="nucleotide sequence ID" value="NZ_CAMRXC010000295.1"/>
</dbReference>
<dbReference type="PANTHER" id="PTHR11409:SF43">
    <property type="entry name" value="ADENOSINE DEAMINASE"/>
    <property type="match status" value="1"/>
</dbReference>
<evidence type="ECO:0000313" key="2">
    <source>
        <dbReference type="Proteomes" id="UP001189143"/>
    </source>
</evidence>
<dbReference type="InterPro" id="IPR032466">
    <property type="entry name" value="Metal_Hydrolase"/>
</dbReference>
<dbReference type="GO" id="GO:0046103">
    <property type="term" value="P:inosine biosynthetic process"/>
    <property type="evidence" value="ECO:0007669"/>
    <property type="project" value="TreeGrafter"/>
</dbReference>